<proteinExistence type="predicted"/>
<protein>
    <submittedName>
        <fullName evidence="1">Uncharacterized protein</fullName>
    </submittedName>
</protein>
<keyword evidence="2" id="KW-1185">Reference proteome</keyword>
<dbReference type="EMBL" id="JADNRY010000017">
    <property type="protein sequence ID" value="KAF9073602.1"/>
    <property type="molecule type" value="Genomic_DNA"/>
</dbReference>
<organism evidence="1 2">
    <name type="scientific">Rhodocollybia butyracea</name>
    <dbReference type="NCBI Taxonomy" id="206335"/>
    <lineage>
        <taxon>Eukaryota</taxon>
        <taxon>Fungi</taxon>
        <taxon>Dikarya</taxon>
        <taxon>Basidiomycota</taxon>
        <taxon>Agaricomycotina</taxon>
        <taxon>Agaricomycetes</taxon>
        <taxon>Agaricomycetidae</taxon>
        <taxon>Agaricales</taxon>
        <taxon>Marasmiineae</taxon>
        <taxon>Omphalotaceae</taxon>
        <taxon>Rhodocollybia</taxon>
    </lineage>
</organism>
<dbReference type="AlphaFoldDB" id="A0A9P5Q3X6"/>
<accession>A0A9P5Q3X6</accession>
<evidence type="ECO:0000313" key="2">
    <source>
        <dbReference type="Proteomes" id="UP000772434"/>
    </source>
</evidence>
<name>A0A9P5Q3X6_9AGAR</name>
<evidence type="ECO:0000313" key="1">
    <source>
        <dbReference type="EMBL" id="KAF9073602.1"/>
    </source>
</evidence>
<gene>
    <name evidence="1" type="ORF">BDP27DRAFT_1318579</name>
</gene>
<comment type="caution">
    <text evidence="1">The sequence shown here is derived from an EMBL/GenBank/DDBJ whole genome shotgun (WGS) entry which is preliminary data.</text>
</comment>
<dbReference type="Proteomes" id="UP000772434">
    <property type="component" value="Unassembled WGS sequence"/>
</dbReference>
<sequence length="62" mass="6952">MLDCDNYAMLCKTVYILDRNINSRLRIQFVASMTTRAYISVVDRGRGVPGSIGVARFGGRPR</sequence>
<reference evidence="1" key="1">
    <citation type="submission" date="2020-11" db="EMBL/GenBank/DDBJ databases">
        <authorList>
            <consortium name="DOE Joint Genome Institute"/>
            <person name="Ahrendt S."/>
            <person name="Riley R."/>
            <person name="Andreopoulos W."/>
            <person name="Labutti K."/>
            <person name="Pangilinan J."/>
            <person name="Ruiz-Duenas F.J."/>
            <person name="Barrasa J.M."/>
            <person name="Sanchez-Garcia M."/>
            <person name="Camarero S."/>
            <person name="Miyauchi S."/>
            <person name="Serrano A."/>
            <person name="Linde D."/>
            <person name="Babiker R."/>
            <person name="Drula E."/>
            <person name="Ayuso-Fernandez I."/>
            <person name="Pacheco R."/>
            <person name="Padilla G."/>
            <person name="Ferreira P."/>
            <person name="Barriuso J."/>
            <person name="Kellner H."/>
            <person name="Castanera R."/>
            <person name="Alfaro M."/>
            <person name="Ramirez L."/>
            <person name="Pisabarro A.G."/>
            <person name="Kuo A."/>
            <person name="Tritt A."/>
            <person name="Lipzen A."/>
            <person name="He G."/>
            <person name="Yan M."/>
            <person name="Ng V."/>
            <person name="Cullen D."/>
            <person name="Martin F."/>
            <person name="Rosso M.-N."/>
            <person name="Henrissat B."/>
            <person name="Hibbett D."/>
            <person name="Martinez A.T."/>
            <person name="Grigoriev I.V."/>
        </authorList>
    </citation>
    <scope>NUCLEOTIDE SEQUENCE</scope>
    <source>
        <strain evidence="1">AH 40177</strain>
    </source>
</reference>